<evidence type="ECO:0000256" key="4">
    <source>
        <dbReference type="ARBA" id="ARBA00023157"/>
    </source>
</evidence>
<dbReference type="EMBL" id="BMAO01029985">
    <property type="protein sequence ID" value="GFQ64930.1"/>
    <property type="molecule type" value="Genomic_DNA"/>
</dbReference>
<dbReference type="OrthoDB" id="283575at2759"/>
<feature type="disulfide bond" evidence="6">
    <location>
        <begin position="352"/>
        <end position="361"/>
    </location>
</feature>
<comment type="caution">
    <text evidence="6">Lacks conserved residue(s) required for the propagation of feature annotation.</text>
</comment>
<keyword evidence="5" id="KW-0325">Glycoprotein</keyword>
<evidence type="ECO:0000256" key="6">
    <source>
        <dbReference type="PROSITE-ProRule" id="PRU00076"/>
    </source>
</evidence>
<evidence type="ECO:0000256" key="2">
    <source>
        <dbReference type="ARBA" id="ARBA00022729"/>
    </source>
</evidence>
<dbReference type="GO" id="GO:0008201">
    <property type="term" value="F:heparin binding"/>
    <property type="evidence" value="ECO:0007669"/>
    <property type="project" value="TreeGrafter"/>
</dbReference>
<evidence type="ECO:0000259" key="7">
    <source>
        <dbReference type="PROSITE" id="PS50026"/>
    </source>
</evidence>
<dbReference type="FunFam" id="2.10.25.10:FF:000038">
    <property type="entry name" value="Fibrillin 2"/>
    <property type="match status" value="1"/>
</dbReference>
<dbReference type="SMART" id="SM00181">
    <property type="entry name" value="EGF"/>
    <property type="match status" value="6"/>
</dbReference>
<feature type="domain" description="EGF-like" evidence="7">
    <location>
        <begin position="326"/>
        <end position="362"/>
    </location>
</feature>
<gene>
    <name evidence="8" type="ORF">TNCT_382901</name>
</gene>
<dbReference type="Proteomes" id="UP000887116">
    <property type="component" value="Unassembled WGS sequence"/>
</dbReference>
<dbReference type="GO" id="GO:0005615">
    <property type="term" value="C:extracellular space"/>
    <property type="evidence" value="ECO:0007669"/>
    <property type="project" value="TreeGrafter"/>
</dbReference>
<sequence>MPFGKCEVFIIAIVIVYCVCLQGTGTNALKGNKFVKSDLAILENELLQNYEPESGTDEEDDTVSVNSTESNVLQQAECRCKNGRCVKDGKQEVCECFPEFGKINATDCKYCDCGPGFNCTFLNRFGRTEKVCQCTDDYQQRDKKCKLKCTTDRPCQNGGTCYSGRCECPSRVSGDLCEIYRYCADNCYPKEIVDCFYNPKNSLYRCACKNRSLTYYENDQDCKPCPCEPGGMCIENSYGSTSCTCRYGYVEYGKTCKRCDCGFAGSCSIDYNGKKVCSCWEGYVERNGQCISCDCGVHGSKCSFKDGTKICECPEGYRNRLGYCVDIDECQENPCHDTAICMNNIGSFTCQCEKGYRGENCRCSEVEKYEACEDIDECREDSWTCPSWENIQCYNLPGTFKCMCKPGYQPANMNVNPQDTRCVECKESTLKINTNSK</sequence>
<comment type="caution">
    <text evidence="8">The sequence shown here is derived from an EMBL/GenBank/DDBJ whole genome shotgun (WGS) entry which is preliminary data.</text>
</comment>
<dbReference type="InterPro" id="IPR051586">
    <property type="entry name" value="PKC-binding_NELL"/>
</dbReference>
<dbReference type="AlphaFoldDB" id="A0A8X6EX87"/>
<keyword evidence="1 6" id="KW-0245">EGF-like domain</keyword>
<accession>A0A8X6EX87</accession>
<dbReference type="PROSITE" id="PS01186">
    <property type="entry name" value="EGF_2"/>
    <property type="match status" value="1"/>
</dbReference>
<evidence type="ECO:0000313" key="9">
    <source>
        <dbReference type="Proteomes" id="UP000887116"/>
    </source>
</evidence>
<protein>
    <recommendedName>
        <fullName evidence="7">EGF-like domain-containing protein</fullName>
    </recommendedName>
</protein>
<dbReference type="GO" id="GO:0005509">
    <property type="term" value="F:calcium ion binding"/>
    <property type="evidence" value="ECO:0007669"/>
    <property type="project" value="InterPro"/>
</dbReference>
<dbReference type="Pfam" id="PF07645">
    <property type="entry name" value="EGF_CA"/>
    <property type="match status" value="2"/>
</dbReference>
<dbReference type="InterPro" id="IPR000742">
    <property type="entry name" value="EGF"/>
</dbReference>
<dbReference type="Gene3D" id="2.10.25.10">
    <property type="entry name" value="Laminin"/>
    <property type="match status" value="3"/>
</dbReference>
<dbReference type="PANTHER" id="PTHR24042">
    <property type="entry name" value="NEL HOMOLOG"/>
    <property type="match status" value="1"/>
</dbReference>
<dbReference type="SMART" id="SM00179">
    <property type="entry name" value="EGF_CA"/>
    <property type="match status" value="3"/>
</dbReference>
<dbReference type="SUPFAM" id="SSF57184">
    <property type="entry name" value="Growth factor receptor domain"/>
    <property type="match status" value="1"/>
</dbReference>
<keyword evidence="2" id="KW-0732">Signal</keyword>
<dbReference type="FunFam" id="2.10.25.10:FF:000031">
    <property type="entry name" value="neurogenic locus notch homolog protein 3"/>
    <property type="match status" value="1"/>
</dbReference>
<dbReference type="PROSITE" id="PS00022">
    <property type="entry name" value="EGF_1"/>
    <property type="match status" value="2"/>
</dbReference>
<evidence type="ECO:0000313" key="8">
    <source>
        <dbReference type="EMBL" id="GFQ64930.1"/>
    </source>
</evidence>
<keyword evidence="9" id="KW-1185">Reference proteome</keyword>
<evidence type="ECO:0000256" key="3">
    <source>
        <dbReference type="ARBA" id="ARBA00022737"/>
    </source>
</evidence>
<evidence type="ECO:0000256" key="1">
    <source>
        <dbReference type="ARBA" id="ARBA00022536"/>
    </source>
</evidence>
<keyword evidence="4 6" id="KW-1015">Disulfide bond</keyword>
<dbReference type="PROSITE" id="PS01187">
    <property type="entry name" value="EGF_CA"/>
    <property type="match status" value="2"/>
</dbReference>
<dbReference type="InterPro" id="IPR001881">
    <property type="entry name" value="EGF-like_Ca-bd_dom"/>
</dbReference>
<keyword evidence="3" id="KW-0677">Repeat</keyword>
<proteinExistence type="predicted"/>
<evidence type="ECO:0000256" key="5">
    <source>
        <dbReference type="ARBA" id="ARBA00023180"/>
    </source>
</evidence>
<dbReference type="InterPro" id="IPR000152">
    <property type="entry name" value="EGF-type_Asp/Asn_hydroxyl_site"/>
</dbReference>
<dbReference type="PROSITE" id="PS00010">
    <property type="entry name" value="ASX_HYDROXYL"/>
    <property type="match status" value="2"/>
</dbReference>
<reference evidence="8" key="1">
    <citation type="submission" date="2020-07" db="EMBL/GenBank/DDBJ databases">
        <title>Multicomponent nature underlies the extraordinary mechanical properties of spider dragline silk.</title>
        <authorList>
            <person name="Kono N."/>
            <person name="Nakamura H."/>
            <person name="Mori M."/>
            <person name="Yoshida Y."/>
            <person name="Ohtoshi R."/>
            <person name="Malay A.D."/>
            <person name="Moran D.A.P."/>
            <person name="Tomita M."/>
            <person name="Numata K."/>
            <person name="Arakawa K."/>
        </authorList>
    </citation>
    <scope>NUCLEOTIDE SEQUENCE</scope>
</reference>
<organism evidence="8 9">
    <name type="scientific">Trichonephila clavata</name>
    <name type="common">Joro spider</name>
    <name type="synonym">Nephila clavata</name>
    <dbReference type="NCBI Taxonomy" id="2740835"/>
    <lineage>
        <taxon>Eukaryota</taxon>
        <taxon>Metazoa</taxon>
        <taxon>Ecdysozoa</taxon>
        <taxon>Arthropoda</taxon>
        <taxon>Chelicerata</taxon>
        <taxon>Arachnida</taxon>
        <taxon>Araneae</taxon>
        <taxon>Araneomorphae</taxon>
        <taxon>Entelegynae</taxon>
        <taxon>Araneoidea</taxon>
        <taxon>Nephilidae</taxon>
        <taxon>Trichonephila</taxon>
    </lineage>
</organism>
<dbReference type="PROSITE" id="PS50026">
    <property type="entry name" value="EGF_3"/>
    <property type="match status" value="1"/>
</dbReference>
<dbReference type="PANTHER" id="PTHR24042:SF5">
    <property type="entry name" value="EGF-LIKE CALCIUM-BINDING DOMAIN-CONTAINING PROTEIN"/>
    <property type="match status" value="1"/>
</dbReference>
<dbReference type="InterPro" id="IPR049883">
    <property type="entry name" value="NOTCH1_EGF-like"/>
</dbReference>
<dbReference type="InterPro" id="IPR009030">
    <property type="entry name" value="Growth_fac_rcpt_cys_sf"/>
</dbReference>
<dbReference type="InterPro" id="IPR018097">
    <property type="entry name" value="EGF_Ca-bd_CS"/>
</dbReference>
<dbReference type="CDD" id="cd00054">
    <property type="entry name" value="EGF_CA"/>
    <property type="match status" value="1"/>
</dbReference>
<name>A0A8X6EX87_TRICU</name>